<evidence type="ECO:0000256" key="1">
    <source>
        <dbReference type="SAM" id="SignalP"/>
    </source>
</evidence>
<accession>A0A246BPY4</accession>
<feature type="chain" id="PRO_5012286577" description="Alpha/beta hydrolase" evidence="1">
    <location>
        <begin position="24"/>
        <end position="299"/>
    </location>
</feature>
<name>A0A246BPY4_9DEIO</name>
<dbReference type="AlphaFoldDB" id="A0A246BPY4"/>
<dbReference type="OrthoDB" id="7814449at2"/>
<dbReference type="EMBL" id="NHMK01000009">
    <property type="protein sequence ID" value="OWL97725.1"/>
    <property type="molecule type" value="Genomic_DNA"/>
</dbReference>
<dbReference type="Gene3D" id="3.40.50.1820">
    <property type="entry name" value="alpha/beta hydrolase"/>
    <property type="match status" value="1"/>
</dbReference>
<proteinExistence type="predicted"/>
<comment type="caution">
    <text evidence="2">The sequence shown here is derived from an EMBL/GenBank/DDBJ whole genome shotgun (WGS) entry which is preliminary data.</text>
</comment>
<feature type="signal peptide" evidence="1">
    <location>
        <begin position="1"/>
        <end position="23"/>
    </location>
</feature>
<keyword evidence="3" id="KW-1185">Reference proteome</keyword>
<evidence type="ECO:0000313" key="3">
    <source>
        <dbReference type="Proteomes" id="UP000197208"/>
    </source>
</evidence>
<reference evidence="2 3" key="1">
    <citation type="submission" date="2017-05" db="EMBL/GenBank/DDBJ databases">
        <title>De novo genome assembly of Deniococcus indicus strain DR1.</title>
        <authorList>
            <person name="Chauhan D."/>
            <person name="Yennamalli R.M."/>
            <person name="Priyadarshini R."/>
        </authorList>
    </citation>
    <scope>NUCLEOTIDE SEQUENCE [LARGE SCALE GENOMIC DNA]</scope>
    <source>
        <strain evidence="2 3">DR1</strain>
    </source>
</reference>
<dbReference type="SUPFAM" id="SSF53474">
    <property type="entry name" value="alpha/beta-Hydrolases"/>
    <property type="match status" value="1"/>
</dbReference>
<protein>
    <recommendedName>
        <fullName evidence="4">Alpha/beta hydrolase</fullName>
    </recommendedName>
</protein>
<keyword evidence="1" id="KW-0732">Signal</keyword>
<organism evidence="2 3">
    <name type="scientific">Deinococcus indicus</name>
    <dbReference type="NCBI Taxonomy" id="223556"/>
    <lineage>
        <taxon>Bacteria</taxon>
        <taxon>Thermotogati</taxon>
        <taxon>Deinococcota</taxon>
        <taxon>Deinococci</taxon>
        <taxon>Deinococcales</taxon>
        <taxon>Deinococcaceae</taxon>
        <taxon>Deinococcus</taxon>
    </lineage>
</organism>
<dbReference type="InterPro" id="IPR029058">
    <property type="entry name" value="AB_hydrolase_fold"/>
</dbReference>
<gene>
    <name evidence="2" type="ORF">CBQ26_05590</name>
</gene>
<evidence type="ECO:0008006" key="4">
    <source>
        <dbReference type="Google" id="ProtNLM"/>
    </source>
</evidence>
<dbReference type="Proteomes" id="UP000197208">
    <property type="component" value="Unassembled WGS sequence"/>
</dbReference>
<sequence>MRVVAALLATVLGAGGVPAAAQAVRGAAVLASLPATPGAARDAGAGRWVTLEGAAPSLLQAPASCAARGCPLVVVSHPRGQGPERLRDSPQVQTLAQALLRANFAVLLSSDGGPLSWGSPQGLAEAGAAHAAAVRRFQWSGRTYALGLSMGGLMALRSALPGSPYPVRGVALIDAWTDLELAWGSALSRRLEIEAAYGNAAPPGPDLNPQHLLLRQSPLPLFVISSLEDTTVKAGVNSDRLLPHAQPGVSEFVPVTGPHLGANRFTPAVAQRLAGFFTRLETLEWVPAASGIPSRPVSR</sequence>
<evidence type="ECO:0000313" key="2">
    <source>
        <dbReference type="EMBL" id="OWL97725.1"/>
    </source>
</evidence>